<dbReference type="InterPro" id="IPR013968">
    <property type="entry name" value="PKS_KR"/>
</dbReference>
<accession>A0A7J5D2U8</accession>
<keyword evidence="2" id="KW-0511">Multifunctional enzyme</keyword>
<dbReference type="PANTHER" id="PTHR43775">
    <property type="entry name" value="FATTY ACID SYNTHASE"/>
    <property type="match status" value="1"/>
</dbReference>
<comment type="caution">
    <text evidence="4">The sequence shown here is derived from an EMBL/GenBank/DDBJ whole genome shotgun (WGS) entry which is preliminary data.</text>
</comment>
<dbReference type="PANTHER" id="PTHR43775:SF51">
    <property type="entry name" value="INACTIVE PHENOLPHTHIOCEROL SYNTHESIS POLYKETIDE SYNTHASE TYPE I PKS1-RELATED"/>
    <property type="match status" value="1"/>
</dbReference>
<feature type="non-terminal residue" evidence="4">
    <location>
        <position position="354"/>
    </location>
</feature>
<feature type="domain" description="Ketoreductase" evidence="3">
    <location>
        <begin position="112"/>
        <end position="286"/>
    </location>
</feature>
<dbReference type="InterPro" id="IPR050091">
    <property type="entry name" value="PKS_NRPS_Biosynth_Enz"/>
</dbReference>
<sequence length="354" mass="36096">RVVELVGGVDVVASAHVLAVRALELVREPGSRVVFVTRGVVSGADPAAAVVWGLVRSAQRELPGRFWLVDVEGGGDPVVTGEPEVVVRGGEAFAARLVRAEGGGSRSWGADGLVLITGGTGGLGALVARHVVAEHGVRRLLLLSRRGPAAEGVAELVAELAGLGADAEVVACDVGDRAALAEVLDGRVVSGVVHAAGVLDDGVLESLTPQRLDGVLGPKADAAWYLHELVGDVDRFVVFSSVAGVFGAAGQANYAAANAFLDALAVHRRALGWSGVSLAWGPWEQGAGMTGQLAAADVARMRRSGVLPLAAAEALALFDTATDPAMVPVKLDLTALRASGEVPALLRGLTRTPT</sequence>
<gene>
    <name evidence="4" type="ORF">F8144_44610</name>
</gene>
<dbReference type="SUPFAM" id="SSF51735">
    <property type="entry name" value="NAD(P)-binding Rossmann-fold domains"/>
    <property type="match status" value="2"/>
</dbReference>
<evidence type="ECO:0000259" key="3">
    <source>
        <dbReference type="SMART" id="SM00822"/>
    </source>
</evidence>
<dbReference type="InterPro" id="IPR036291">
    <property type="entry name" value="NAD(P)-bd_dom_sf"/>
</dbReference>
<dbReference type="CDD" id="cd08956">
    <property type="entry name" value="KR_3_FAS_SDR_x"/>
    <property type="match status" value="1"/>
</dbReference>
<evidence type="ECO:0000313" key="4">
    <source>
        <dbReference type="EMBL" id="KAB1971849.1"/>
    </source>
</evidence>
<dbReference type="AlphaFoldDB" id="A0A7J5D2U8"/>
<name>A0A7J5D2U8_9ACTN</name>
<dbReference type="InterPro" id="IPR057326">
    <property type="entry name" value="KR_dom"/>
</dbReference>
<keyword evidence="5" id="KW-1185">Reference proteome</keyword>
<organism evidence="4 5">
    <name type="scientific">Streptomyces triticiradicis</name>
    <dbReference type="NCBI Taxonomy" id="2651189"/>
    <lineage>
        <taxon>Bacteria</taxon>
        <taxon>Bacillati</taxon>
        <taxon>Actinomycetota</taxon>
        <taxon>Actinomycetes</taxon>
        <taxon>Kitasatosporales</taxon>
        <taxon>Streptomycetaceae</taxon>
        <taxon>Streptomyces</taxon>
    </lineage>
</organism>
<dbReference type="SMART" id="SM00822">
    <property type="entry name" value="PKS_KR"/>
    <property type="match status" value="1"/>
</dbReference>
<proteinExistence type="predicted"/>
<dbReference type="EMBL" id="WBKG01000121">
    <property type="protein sequence ID" value="KAB1971849.1"/>
    <property type="molecule type" value="Genomic_DNA"/>
</dbReference>
<dbReference type="RefSeq" id="WP_151475103.1">
    <property type="nucleotide sequence ID" value="NZ_WBKG01000121.1"/>
</dbReference>
<dbReference type="Pfam" id="PF08659">
    <property type="entry name" value="KR"/>
    <property type="match status" value="1"/>
</dbReference>
<dbReference type="GO" id="GO:0004312">
    <property type="term" value="F:fatty acid synthase activity"/>
    <property type="evidence" value="ECO:0007669"/>
    <property type="project" value="TreeGrafter"/>
</dbReference>
<dbReference type="Gene3D" id="3.40.50.720">
    <property type="entry name" value="NAD(P)-binding Rossmann-like Domain"/>
    <property type="match status" value="1"/>
</dbReference>
<feature type="non-terminal residue" evidence="4">
    <location>
        <position position="1"/>
    </location>
</feature>
<dbReference type="Proteomes" id="UP000442990">
    <property type="component" value="Unassembled WGS sequence"/>
</dbReference>
<evidence type="ECO:0000256" key="1">
    <source>
        <dbReference type="ARBA" id="ARBA00022679"/>
    </source>
</evidence>
<reference evidence="4 5" key="1">
    <citation type="submission" date="2019-09" db="EMBL/GenBank/DDBJ databases">
        <title>Isolation and identification of active actinomycetes.</title>
        <authorList>
            <person name="Yu Z."/>
            <person name="Han C."/>
            <person name="Yu B."/>
        </authorList>
    </citation>
    <scope>NUCLEOTIDE SEQUENCE [LARGE SCALE GENOMIC DNA]</scope>
    <source>
        <strain evidence="4 5">NEAU-H2</strain>
    </source>
</reference>
<evidence type="ECO:0000313" key="5">
    <source>
        <dbReference type="Proteomes" id="UP000442990"/>
    </source>
</evidence>
<evidence type="ECO:0000256" key="2">
    <source>
        <dbReference type="ARBA" id="ARBA00023268"/>
    </source>
</evidence>
<keyword evidence="1" id="KW-0808">Transferase</keyword>
<protein>
    <submittedName>
        <fullName evidence="4">SDR family NAD(P)-dependent oxidoreductase</fullName>
    </submittedName>
</protein>
<dbReference type="GO" id="GO:0006633">
    <property type="term" value="P:fatty acid biosynthetic process"/>
    <property type="evidence" value="ECO:0007669"/>
    <property type="project" value="TreeGrafter"/>
</dbReference>